<dbReference type="GO" id="GO:0016236">
    <property type="term" value="P:macroautophagy"/>
    <property type="evidence" value="ECO:0007669"/>
    <property type="project" value="TreeGrafter"/>
</dbReference>
<dbReference type="Gene3D" id="2.30.180.10">
    <property type="entry name" value="FAS1 domain"/>
    <property type="match status" value="2"/>
</dbReference>
<dbReference type="Pfam" id="PF02469">
    <property type="entry name" value="Fasciclin"/>
    <property type="match status" value="2"/>
</dbReference>
<accession>A0A6G1L6F1</accession>
<evidence type="ECO:0000313" key="2">
    <source>
        <dbReference type="EMBL" id="KAF2768513.1"/>
    </source>
</evidence>
<dbReference type="PANTHER" id="PTHR10900">
    <property type="entry name" value="PERIOSTIN-RELATED"/>
    <property type="match status" value="1"/>
</dbReference>
<dbReference type="OrthoDB" id="286301at2759"/>
<proteinExistence type="predicted"/>
<dbReference type="PANTHER" id="PTHR10900:SF77">
    <property type="entry name" value="FI19380P1"/>
    <property type="match status" value="1"/>
</dbReference>
<dbReference type="InterPro" id="IPR036378">
    <property type="entry name" value="FAS1_dom_sf"/>
</dbReference>
<sequence>MQYKTILSAAVAVGVATAQSTTNITSLIAASNLTALEGLLSSFPNITSALAALENVTFFAPSNDAIAALNSTGDLATLASQPGFVQALLDYHFVPGLYYAENITTTPQFPHTALNDTAFTNVTGGQTVECKLEGTTVEIVSGLKSVSNVTTANLNYTNGVVHIIDRVLTIPSNVSTTGVDAGLTAFLGAANAANLTSTLDTAQDLTIFAPNNAAFEAIGSGLANLSTADLTSILEYHVLNGTVAYSSLLTNTAVKTLEGGNITVTIENGAVFVNAARVVNADILLSNGVLHIIDSVLNPNNTAVRNATATGAATAYAGATAVGTLALTSGVATATTTNAALVATMSNVASGYAAATASTTSSGAAATGVVGAAALFGGAAFLANL</sequence>
<dbReference type="InterPro" id="IPR000782">
    <property type="entry name" value="FAS1_domain"/>
</dbReference>
<dbReference type="EMBL" id="ML995843">
    <property type="protein sequence ID" value="KAF2768513.1"/>
    <property type="molecule type" value="Genomic_DNA"/>
</dbReference>
<gene>
    <name evidence="2" type="ORF">EJ03DRAFT_274043</name>
</gene>
<evidence type="ECO:0000259" key="1">
    <source>
        <dbReference type="PROSITE" id="PS50213"/>
    </source>
</evidence>
<dbReference type="SUPFAM" id="SSF82153">
    <property type="entry name" value="FAS1 domain"/>
    <property type="match status" value="2"/>
</dbReference>
<organism evidence="2 3">
    <name type="scientific">Teratosphaeria nubilosa</name>
    <dbReference type="NCBI Taxonomy" id="161662"/>
    <lineage>
        <taxon>Eukaryota</taxon>
        <taxon>Fungi</taxon>
        <taxon>Dikarya</taxon>
        <taxon>Ascomycota</taxon>
        <taxon>Pezizomycotina</taxon>
        <taxon>Dothideomycetes</taxon>
        <taxon>Dothideomycetidae</taxon>
        <taxon>Mycosphaerellales</taxon>
        <taxon>Teratosphaeriaceae</taxon>
        <taxon>Teratosphaeria</taxon>
    </lineage>
</organism>
<dbReference type="PROSITE" id="PS50213">
    <property type="entry name" value="FAS1"/>
    <property type="match status" value="2"/>
</dbReference>
<dbReference type="InterPro" id="IPR050904">
    <property type="entry name" value="Adhesion/Biosynth-related"/>
</dbReference>
<evidence type="ECO:0000313" key="3">
    <source>
        <dbReference type="Proteomes" id="UP000799436"/>
    </source>
</evidence>
<name>A0A6G1L6F1_9PEZI</name>
<dbReference type="SMART" id="SM00554">
    <property type="entry name" value="FAS1"/>
    <property type="match status" value="2"/>
</dbReference>
<dbReference type="GO" id="GO:0000329">
    <property type="term" value="C:fungal-type vacuole membrane"/>
    <property type="evidence" value="ECO:0007669"/>
    <property type="project" value="TreeGrafter"/>
</dbReference>
<keyword evidence="3" id="KW-1185">Reference proteome</keyword>
<dbReference type="FunFam" id="2.30.180.10:FF:000032">
    <property type="entry name" value="Fasciclin domain-containing protein, putative"/>
    <property type="match status" value="1"/>
</dbReference>
<dbReference type="Proteomes" id="UP000799436">
    <property type="component" value="Unassembled WGS sequence"/>
</dbReference>
<feature type="domain" description="FAS1" evidence="1">
    <location>
        <begin position="170"/>
        <end position="297"/>
    </location>
</feature>
<feature type="domain" description="FAS1" evidence="1">
    <location>
        <begin position="20"/>
        <end position="168"/>
    </location>
</feature>
<protein>
    <submittedName>
        <fullName evidence="2">Fasciclin-domain-containing protein</fullName>
    </submittedName>
</protein>
<dbReference type="AlphaFoldDB" id="A0A6G1L6F1"/>
<reference evidence="2" key="1">
    <citation type="journal article" date="2020" name="Stud. Mycol.">
        <title>101 Dothideomycetes genomes: a test case for predicting lifestyles and emergence of pathogens.</title>
        <authorList>
            <person name="Haridas S."/>
            <person name="Albert R."/>
            <person name="Binder M."/>
            <person name="Bloem J."/>
            <person name="Labutti K."/>
            <person name="Salamov A."/>
            <person name="Andreopoulos B."/>
            <person name="Baker S."/>
            <person name="Barry K."/>
            <person name="Bills G."/>
            <person name="Bluhm B."/>
            <person name="Cannon C."/>
            <person name="Castanera R."/>
            <person name="Culley D."/>
            <person name="Daum C."/>
            <person name="Ezra D."/>
            <person name="Gonzalez J."/>
            <person name="Henrissat B."/>
            <person name="Kuo A."/>
            <person name="Liang C."/>
            <person name="Lipzen A."/>
            <person name="Lutzoni F."/>
            <person name="Magnuson J."/>
            <person name="Mondo S."/>
            <person name="Nolan M."/>
            <person name="Ohm R."/>
            <person name="Pangilinan J."/>
            <person name="Park H.-J."/>
            <person name="Ramirez L."/>
            <person name="Alfaro M."/>
            <person name="Sun H."/>
            <person name="Tritt A."/>
            <person name="Yoshinaga Y."/>
            <person name="Zwiers L.-H."/>
            <person name="Turgeon B."/>
            <person name="Goodwin S."/>
            <person name="Spatafora J."/>
            <person name="Crous P."/>
            <person name="Grigoriev I."/>
        </authorList>
    </citation>
    <scope>NUCLEOTIDE SEQUENCE</scope>
    <source>
        <strain evidence="2">CBS 116005</strain>
    </source>
</reference>